<protein>
    <submittedName>
        <fullName evidence="9">Thiamine ABC transporter ATP-binding protein</fullName>
    </submittedName>
</protein>
<evidence type="ECO:0000256" key="3">
    <source>
        <dbReference type="ARBA" id="ARBA00022519"/>
    </source>
</evidence>
<evidence type="ECO:0000259" key="8">
    <source>
        <dbReference type="PROSITE" id="PS50893"/>
    </source>
</evidence>
<dbReference type="InterPro" id="IPR003593">
    <property type="entry name" value="AAA+_ATPase"/>
</dbReference>
<dbReference type="RefSeq" id="WP_128268905.1">
    <property type="nucleotide sequence ID" value="NZ_SAUW01000003.1"/>
</dbReference>
<evidence type="ECO:0000313" key="9">
    <source>
        <dbReference type="EMBL" id="RWR14358.1"/>
    </source>
</evidence>
<keyword evidence="10" id="KW-1185">Reference proteome</keyword>
<organism evidence="9 10">
    <name type="scientific">Paenirhodobacter populi</name>
    <dbReference type="NCBI Taxonomy" id="2306993"/>
    <lineage>
        <taxon>Bacteria</taxon>
        <taxon>Pseudomonadati</taxon>
        <taxon>Pseudomonadota</taxon>
        <taxon>Alphaproteobacteria</taxon>
        <taxon>Rhodobacterales</taxon>
        <taxon>Rhodobacter group</taxon>
        <taxon>Paenirhodobacter</taxon>
    </lineage>
</organism>
<dbReference type="PROSITE" id="PS00211">
    <property type="entry name" value="ABC_TRANSPORTER_1"/>
    <property type="match status" value="1"/>
</dbReference>
<keyword evidence="2" id="KW-1003">Cell membrane</keyword>
<accession>A0A443J1E1</accession>
<name>A0A443J1E1_9RHOB</name>
<evidence type="ECO:0000256" key="1">
    <source>
        <dbReference type="ARBA" id="ARBA00022448"/>
    </source>
</evidence>
<dbReference type="InterPro" id="IPR005968">
    <property type="entry name" value="Thiamine_ABC_ThiQ"/>
</dbReference>
<dbReference type="NCBIfam" id="TIGR01277">
    <property type="entry name" value="thiQ"/>
    <property type="match status" value="1"/>
</dbReference>
<keyword evidence="6" id="KW-1278">Translocase</keyword>
<dbReference type="PANTHER" id="PTHR42781">
    <property type="entry name" value="SPERMIDINE/PUTRESCINE IMPORT ATP-BINDING PROTEIN POTA"/>
    <property type="match status" value="1"/>
</dbReference>
<keyword evidence="3" id="KW-0997">Cell inner membrane</keyword>
<reference evidence="9 10" key="1">
    <citation type="submission" date="2019-01" db="EMBL/GenBank/DDBJ databases">
        <title>Sinorhodobacter populi sp. nov. isolated from the symptomatic bark tissue of Populus euramericana canker.</title>
        <authorList>
            <person name="Xu G."/>
        </authorList>
    </citation>
    <scope>NUCLEOTIDE SEQUENCE [LARGE SCALE GENOMIC DNA]</scope>
    <source>
        <strain evidence="9 10">2D-5</strain>
    </source>
</reference>
<keyword evidence="5 9" id="KW-0067">ATP-binding</keyword>
<dbReference type="AlphaFoldDB" id="A0A443J1E1"/>
<evidence type="ECO:0000256" key="2">
    <source>
        <dbReference type="ARBA" id="ARBA00022475"/>
    </source>
</evidence>
<sequence>MLTLDNLHLQLGDFRLEADLAITTGARVALMGPSGAGKTTLLSAIAGFLAPRSGRILWNGADITATPPGERPLSILFQDQNLFPHLTVAQNIGLGLDPKLRLSAPDRDRIEATLTRVGLTGLGPRKPAQLSGGQQSRVALARALLRARPMLLLDEPFAALGPALKGEMLALCAEMAREQGTTVLMVSHDPQDARALCPETVLVAEGRALAPQPTGALLDDPPPVLAEYLGQTRRGQV</sequence>
<dbReference type="GO" id="GO:0016020">
    <property type="term" value="C:membrane"/>
    <property type="evidence" value="ECO:0007669"/>
    <property type="project" value="InterPro"/>
</dbReference>
<dbReference type="Proteomes" id="UP000285710">
    <property type="component" value="Unassembled WGS sequence"/>
</dbReference>
<dbReference type="InterPro" id="IPR017871">
    <property type="entry name" value="ABC_transporter-like_CS"/>
</dbReference>
<dbReference type="GO" id="GO:0071934">
    <property type="term" value="P:thiamine transmembrane transport"/>
    <property type="evidence" value="ECO:0007669"/>
    <property type="project" value="InterPro"/>
</dbReference>
<keyword evidence="4" id="KW-0547">Nucleotide-binding</keyword>
<dbReference type="Gene3D" id="3.40.50.300">
    <property type="entry name" value="P-loop containing nucleotide triphosphate hydrolases"/>
    <property type="match status" value="1"/>
</dbReference>
<evidence type="ECO:0000256" key="5">
    <source>
        <dbReference type="ARBA" id="ARBA00022840"/>
    </source>
</evidence>
<dbReference type="GO" id="GO:0016887">
    <property type="term" value="F:ATP hydrolysis activity"/>
    <property type="evidence" value="ECO:0007669"/>
    <property type="project" value="InterPro"/>
</dbReference>
<keyword evidence="7" id="KW-0472">Membrane</keyword>
<dbReference type="SUPFAM" id="SSF52540">
    <property type="entry name" value="P-loop containing nucleoside triphosphate hydrolases"/>
    <property type="match status" value="1"/>
</dbReference>
<dbReference type="InterPro" id="IPR027417">
    <property type="entry name" value="P-loop_NTPase"/>
</dbReference>
<dbReference type="GO" id="GO:0042626">
    <property type="term" value="F:ATPase-coupled transmembrane transporter activity"/>
    <property type="evidence" value="ECO:0007669"/>
    <property type="project" value="InterPro"/>
</dbReference>
<evidence type="ECO:0000256" key="7">
    <source>
        <dbReference type="ARBA" id="ARBA00023136"/>
    </source>
</evidence>
<reference evidence="9 10" key="2">
    <citation type="submission" date="2019-01" db="EMBL/GenBank/DDBJ databases">
        <authorList>
            <person name="Li Y."/>
        </authorList>
    </citation>
    <scope>NUCLEOTIDE SEQUENCE [LARGE SCALE GENOMIC DNA]</scope>
    <source>
        <strain evidence="9 10">2D-5</strain>
    </source>
</reference>
<dbReference type="SMART" id="SM00382">
    <property type="entry name" value="AAA"/>
    <property type="match status" value="1"/>
</dbReference>
<keyword evidence="1" id="KW-0813">Transport</keyword>
<dbReference type="InterPro" id="IPR050093">
    <property type="entry name" value="ABC_SmlMolc_Importer"/>
</dbReference>
<evidence type="ECO:0000256" key="4">
    <source>
        <dbReference type="ARBA" id="ARBA00022741"/>
    </source>
</evidence>
<proteinExistence type="predicted"/>
<dbReference type="PROSITE" id="PS50893">
    <property type="entry name" value="ABC_TRANSPORTER_2"/>
    <property type="match status" value="1"/>
</dbReference>
<dbReference type="GO" id="GO:0005524">
    <property type="term" value="F:ATP binding"/>
    <property type="evidence" value="ECO:0007669"/>
    <property type="project" value="UniProtKB-KW"/>
</dbReference>
<evidence type="ECO:0000313" key="10">
    <source>
        <dbReference type="Proteomes" id="UP000285710"/>
    </source>
</evidence>
<evidence type="ECO:0000256" key="6">
    <source>
        <dbReference type="ARBA" id="ARBA00022967"/>
    </source>
</evidence>
<feature type="domain" description="ABC transporter" evidence="8">
    <location>
        <begin position="2"/>
        <end position="230"/>
    </location>
</feature>
<dbReference type="EMBL" id="SAUW01000003">
    <property type="protein sequence ID" value="RWR14358.1"/>
    <property type="molecule type" value="Genomic_DNA"/>
</dbReference>
<dbReference type="InterPro" id="IPR003439">
    <property type="entry name" value="ABC_transporter-like_ATP-bd"/>
</dbReference>
<gene>
    <name evidence="9" type="primary">thiQ</name>
    <name evidence="9" type="ORF">D2T33_03885</name>
</gene>
<dbReference type="Pfam" id="PF00005">
    <property type="entry name" value="ABC_tran"/>
    <property type="match status" value="1"/>
</dbReference>
<dbReference type="PANTHER" id="PTHR42781:SF1">
    <property type="entry name" value="THIAMINE IMPORT ATP-BINDING PROTEIN THIQ"/>
    <property type="match status" value="1"/>
</dbReference>
<comment type="caution">
    <text evidence="9">The sequence shown here is derived from an EMBL/GenBank/DDBJ whole genome shotgun (WGS) entry which is preliminary data.</text>
</comment>